<reference evidence="1 2" key="1">
    <citation type="journal article" date="2012" name="J. Bacteriol.">
        <title>Draft Genome Sequences for Two Metal-Reducing Pelosinus fermentans Strains Isolated from a Cr(VI)-Contaminated Site and for Type Strain R7.</title>
        <authorList>
            <person name="Brown S.D."/>
            <person name="Podar M."/>
            <person name="Klingeman D.M."/>
            <person name="Johnson C.M."/>
            <person name="Yang Z.K."/>
            <person name="Utturkar S.M."/>
            <person name="Land M.L."/>
            <person name="Mosher J.J."/>
            <person name="Hurt R.A.Jr."/>
            <person name="Phelps T.J."/>
            <person name="Palumbo A.V."/>
            <person name="Arkin A.P."/>
            <person name="Hazen T.C."/>
            <person name="Elias D.A."/>
        </authorList>
    </citation>
    <scope>NUCLEOTIDE SEQUENCE [LARGE SCALE GENOMIC DNA]</scope>
    <source>
        <strain evidence="1 2">B4</strain>
    </source>
</reference>
<accession>I9AYS2</accession>
<dbReference type="OrthoDB" id="1682134at2"/>
<evidence type="ECO:0000313" key="1">
    <source>
        <dbReference type="EMBL" id="EIW18047.1"/>
    </source>
</evidence>
<comment type="caution">
    <text evidence="1">The sequence shown here is derived from an EMBL/GenBank/DDBJ whole genome shotgun (WGS) entry which is preliminary data.</text>
</comment>
<dbReference type="RefSeq" id="WP_007934553.1">
    <property type="nucleotide sequence ID" value="NZ_AKVJ01000028.1"/>
</dbReference>
<protein>
    <recommendedName>
        <fullName evidence="3">16S rRNA processing protein RimM</fullName>
    </recommendedName>
</protein>
<dbReference type="InterPro" id="IPR021297">
    <property type="entry name" value="YlqD"/>
</dbReference>
<proteinExistence type="predicted"/>
<dbReference type="AlphaFoldDB" id="I9AYS2"/>
<dbReference type="Proteomes" id="UP000004324">
    <property type="component" value="Unassembled WGS sequence"/>
</dbReference>
<evidence type="ECO:0008006" key="3">
    <source>
        <dbReference type="Google" id="ProtNLM"/>
    </source>
</evidence>
<sequence length="135" mass="15322">MDSITLKCPVTIKAKVTEQLKKNLAAEIQENIRKADVELQQIEFHAKRMMSEQAKQDAQGLTALRQQIDGETQKRLEFKNHMTEKLKETAKLELGAEISQGTLEQIVTVKVGDDLHTYMNAEILLEDGKVIAFRN</sequence>
<dbReference type="PATRIC" id="fig|1149862.3.peg.2481"/>
<dbReference type="EMBL" id="AKVJ01000028">
    <property type="protein sequence ID" value="EIW18047.1"/>
    <property type="molecule type" value="Genomic_DNA"/>
</dbReference>
<dbReference type="Pfam" id="PF11068">
    <property type="entry name" value="YlqD"/>
    <property type="match status" value="1"/>
</dbReference>
<name>I9AYS2_9FIRM</name>
<organism evidence="1 2">
    <name type="scientific">Pelosinus fermentans B4</name>
    <dbReference type="NCBI Taxonomy" id="1149862"/>
    <lineage>
        <taxon>Bacteria</taxon>
        <taxon>Bacillati</taxon>
        <taxon>Bacillota</taxon>
        <taxon>Negativicutes</taxon>
        <taxon>Selenomonadales</taxon>
        <taxon>Sporomusaceae</taxon>
        <taxon>Pelosinus</taxon>
    </lineage>
</organism>
<evidence type="ECO:0000313" key="2">
    <source>
        <dbReference type="Proteomes" id="UP000004324"/>
    </source>
</evidence>
<gene>
    <name evidence="1" type="ORF">FB4_3521</name>
</gene>
<dbReference type="Gene3D" id="6.10.140.1110">
    <property type="match status" value="1"/>
</dbReference>
<keyword evidence="2" id="KW-1185">Reference proteome</keyword>